<comment type="catalytic activity">
    <reaction evidence="1">
        <text>inosine + phosphate = alpha-D-ribose 1-phosphate + hypoxanthine</text>
        <dbReference type="Rhea" id="RHEA:27646"/>
        <dbReference type="ChEBI" id="CHEBI:17368"/>
        <dbReference type="ChEBI" id="CHEBI:17596"/>
        <dbReference type="ChEBI" id="CHEBI:43474"/>
        <dbReference type="ChEBI" id="CHEBI:57720"/>
        <dbReference type="EC" id="2.4.2.1"/>
    </reaction>
    <physiologicalReaction direction="left-to-right" evidence="1">
        <dbReference type="Rhea" id="RHEA:27647"/>
    </physiologicalReaction>
</comment>
<gene>
    <name evidence="13" type="primary">ylmD</name>
    <name evidence="13" type="ORF">GCM10011351_03210</name>
</gene>
<dbReference type="GO" id="GO:0005507">
    <property type="term" value="F:copper ion binding"/>
    <property type="evidence" value="ECO:0007669"/>
    <property type="project" value="TreeGrafter"/>
</dbReference>
<evidence type="ECO:0000313" key="13">
    <source>
        <dbReference type="EMBL" id="GGM20727.1"/>
    </source>
</evidence>
<evidence type="ECO:0000313" key="14">
    <source>
        <dbReference type="Proteomes" id="UP000618460"/>
    </source>
</evidence>
<evidence type="ECO:0000256" key="6">
    <source>
        <dbReference type="ARBA" id="ARBA00022723"/>
    </source>
</evidence>
<dbReference type="Gene3D" id="3.60.140.10">
    <property type="entry name" value="CNF1/YfiH-like putative cysteine hydrolases"/>
    <property type="match status" value="1"/>
</dbReference>
<name>A0A917THB0_9BACI</name>
<evidence type="ECO:0000256" key="8">
    <source>
        <dbReference type="ARBA" id="ARBA00022833"/>
    </source>
</evidence>
<evidence type="ECO:0000256" key="7">
    <source>
        <dbReference type="ARBA" id="ARBA00022801"/>
    </source>
</evidence>
<accession>A0A917THB0</accession>
<dbReference type="AlphaFoldDB" id="A0A917THB0"/>
<evidence type="ECO:0000256" key="2">
    <source>
        <dbReference type="ARBA" id="ARBA00001947"/>
    </source>
</evidence>
<comment type="cofactor">
    <cofactor evidence="2">
        <name>Zn(2+)</name>
        <dbReference type="ChEBI" id="CHEBI:29105"/>
    </cofactor>
</comment>
<comment type="caution">
    <text evidence="13">The sequence shown here is derived from an EMBL/GenBank/DDBJ whole genome shotgun (WGS) entry which is preliminary data.</text>
</comment>
<keyword evidence="5" id="KW-0808">Transferase</keyword>
<evidence type="ECO:0000256" key="3">
    <source>
        <dbReference type="ARBA" id="ARBA00003215"/>
    </source>
</evidence>
<reference evidence="13" key="2">
    <citation type="submission" date="2020-09" db="EMBL/GenBank/DDBJ databases">
        <authorList>
            <person name="Sun Q."/>
            <person name="Zhou Y."/>
        </authorList>
    </citation>
    <scope>NUCLEOTIDE SEQUENCE</scope>
    <source>
        <strain evidence="13">CGMCC 1.6333</strain>
    </source>
</reference>
<dbReference type="InterPro" id="IPR011324">
    <property type="entry name" value="Cytotoxic_necrot_fac-like_cat"/>
</dbReference>
<comment type="catalytic activity">
    <reaction evidence="9">
        <text>adenosine + H2O + H(+) = inosine + NH4(+)</text>
        <dbReference type="Rhea" id="RHEA:24408"/>
        <dbReference type="ChEBI" id="CHEBI:15377"/>
        <dbReference type="ChEBI" id="CHEBI:15378"/>
        <dbReference type="ChEBI" id="CHEBI:16335"/>
        <dbReference type="ChEBI" id="CHEBI:17596"/>
        <dbReference type="ChEBI" id="CHEBI:28938"/>
        <dbReference type="EC" id="3.5.4.4"/>
    </reaction>
    <physiologicalReaction direction="left-to-right" evidence="9">
        <dbReference type="Rhea" id="RHEA:24409"/>
    </physiologicalReaction>
</comment>
<evidence type="ECO:0000256" key="4">
    <source>
        <dbReference type="ARBA" id="ARBA00007353"/>
    </source>
</evidence>
<dbReference type="Pfam" id="PF02578">
    <property type="entry name" value="Cu-oxidase_4"/>
    <property type="match status" value="1"/>
</dbReference>
<dbReference type="RefSeq" id="WP_229666583.1">
    <property type="nucleotide sequence ID" value="NZ_BMLG01000001.1"/>
</dbReference>
<sequence>MEPFTLLNDSIMQLSSSITKDATLIAGMTTRFGGRSVAPFSSLNMGFHVPDDPSMVLDNRQIVADMISLPLSNWVMGEQVHETNIHVVTKNDQNLGKGTLSHQDALKGIDGLITNQANVLLTAMFADCVPLYYWDPTTNWIGIAHAGWRGTVNQMAAHMVSKLTDLGADVTSLRVAIGPSISAQNYQVDEKVYQLIPKKWRDQVTEQIDSTHYFFDLKKLHKIILVDIGVNPEHIFVTNYCTYQDDYFFSHRKENGKTGRMLGFIGSK</sequence>
<evidence type="ECO:0000256" key="11">
    <source>
        <dbReference type="ARBA" id="ARBA00049893"/>
    </source>
</evidence>
<comment type="catalytic activity">
    <reaction evidence="10">
        <text>adenosine + phosphate = alpha-D-ribose 1-phosphate + adenine</text>
        <dbReference type="Rhea" id="RHEA:27642"/>
        <dbReference type="ChEBI" id="CHEBI:16335"/>
        <dbReference type="ChEBI" id="CHEBI:16708"/>
        <dbReference type="ChEBI" id="CHEBI:43474"/>
        <dbReference type="ChEBI" id="CHEBI:57720"/>
        <dbReference type="EC" id="2.4.2.1"/>
    </reaction>
    <physiologicalReaction direction="left-to-right" evidence="10">
        <dbReference type="Rhea" id="RHEA:27643"/>
    </physiologicalReaction>
</comment>
<keyword evidence="6" id="KW-0479">Metal-binding</keyword>
<proteinExistence type="inferred from homology"/>
<dbReference type="Proteomes" id="UP000618460">
    <property type="component" value="Unassembled WGS sequence"/>
</dbReference>
<reference evidence="13" key="1">
    <citation type="journal article" date="2014" name="Int. J. Syst. Evol. Microbiol.">
        <title>Complete genome sequence of Corynebacterium casei LMG S-19264T (=DSM 44701T), isolated from a smear-ripened cheese.</title>
        <authorList>
            <consortium name="US DOE Joint Genome Institute (JGI-PGF)"/>
            <person name="Walter F."/>
            <person name="Albersmeier A."/>
            <person name="Kalinowski J."/>
            <person name="Ruckert C."/>
        </authorList>
    </citation>
    <scope>NUCLEOTIDE SEQUENCE</scope>
    <source>
        <strain evidence="13">CGMCC 1.6333</strain>
    </source>
</reference>
<keyword evidence="7" id="KW-0378">Hydrolase</keyword>
<dbReference type="InterPro" id="IPR038371">
    <property type="entry name" value="Cu_polyphenol_OxRdtase_sf"/>
</dbReference>
<comment type="catalytic activity">
    <reaction evidence="11">
        <text>S-methyl-5'-thioadenosine + phosphate = 5-(methylsulfanyl)-alpha-D-ribose 1-phosphate + adenine</text>
        <dbReference type="Rhea" id="RHEA:11852"/>
        <dbReference type="ChEBI" id="CHEBI:16708"/>
        <dbReference type="ChEBI" id="CHEBI:17509"/>
        <dbReference type="ChEBI" id="CHEBI:43474"/>
        <dbReference type="ChEBI" id="CHEBI:58533"/>
        <dbReference type="EC" id="2.4.2.28"/>
    </reaction>
    <physiologicalReaction direction="left-to-right" evidence="11">
        <dbReference type="Rhea" id="RHEA:11853"/>
    </physiologicalReaction>
</comment>
<keyword evidence="14" id="KW-1185">Reference proteome</keyword>
<dbReference type="InterPro" id="IPR003730">
    <property type="entry name" value="Cu_polyphenol_OxRdtase"/>
</dbReference>
<dbReference type="PANTHER" id="PTHR30616">
    <property type="entry name" value="UNCHARACTERIZED PROTEIN YFIH"/>
    <property type="match status" value="1"/>
</dbReference>
<dbReference type="GO" id="GO:0017061">
    <property type="term" value="F:S-methyl-5-thioadenosine phosphorylase activity"/>
    <property type="evidence" value="ECO:0007669"/>
    <property type="project" value="UniProtKB-EC"/>
</dbReference>
<comment type="similarity">
    <text evidence="4 12">Belongs to the purine nucleoside phosphorylase YfiH/LACC1 family.</text>
</comment>
<protein>
    <recommendedName>
        <fullName evidence="12">Purine nucleoside phosphorylase</fullName>
    </recommendedName>
</protein>
<comment type="function">
    <text evidence="3">Purine nucleoside enzyme that catalyzes the phosphorolysis of adenosine and inosine nucleosides, yielding D-ribose 1-phosphate and the respective free bases, adenine and hypoxanthine. Also catalyzes the phosphorolysis of S-methyl-5'-thioadenosine into adenine and S-methyl-5-thio-alpha-D-ribose 1-phosphate. Also has adenosine deaminase activity.</text>
</comment>
<dbReference type="EMBL" id="BMLG01000001">
    <property type="protein sequence ID" value="GGM20727.1"/>
    <property type="molecule type" value="Genomic_DNA"/>
</dbReference>
<dbReference type="GO" id="GO:0016787">
    <property type="term" value="F:hydrolase activity"/>
    <property type="evidence" value="ECO:0007669"/>
    <property type="project" value="UniProtKB-KW"/>
</dbReference>
<dbReference type="CDD" id="cd16833">
    <property type="entry name" value="YfiH"/>
    <property type="match status" value="1"/>
</dbReference>
<organism evidence="13 14">
    <name type="scientific">Paraliobacillus quinghaiensis</name>
    <dbReference type="NCBI Taxonomy" id="470815"/>
    <lineage>
        <taxon>Bacteria</taxon>
        <taxon>Bacillati</taxon>
        <taxon>Bacillota</taxon>
        <taxon>Bacilli</taxon>
        <taxon>Bacillales</taxon>
        <taxon>Bacillaceae</taxon>
        <taxon>Paraliobacillus</taxon>
    </lineage>
</organism>
<evidence type="ECO:0000256" key="9">
    <source>
        <dbReference type="ARBA" id="ARBA00047989"/>
    </source>
</evidence>
<keyword evidence="8" id="KW-0862">Zinc</keyword>
<dbReference type="NCBIfam" id="TIGR00726">
    <property type="entry name" value="peptidoglycan editing factor PgeF"/>
    <property type="match status" value="1"/>
</dbReference>
<evidence type="ECO:0000256" key="5">
    <source>
        <dbReference type="ARBA" id="ARBA00022679"/>
    </source>
</evidence>
<evidence type="ECO:0000256" key="12">
    <source>
        <dbReference type="RuleBase" id="RU361274"/>
    </source>
</evidence>
<evidence type="ECO:0000256" key="10">
    <source>
        <dbReference type="ARBA" id="ARBA00048968"/>
    </source>
</evidence>
<dbReference type="PANTHER" id="PTHR30616:SF2">
    <property type="entry name" value="PURINE NUCLEOSIDE PHOSPHORYLASE LACC1"/>
    <property type="match status" value="1"/>
</dbReference>
<dbReference type="SUPFAM" id="SSF64438">
    <property type="entry name" value="CNF1/YfiH-like putative cysteine hydrolases"/>
    <property type="match status" value="1"/>
</dbReference>
<evidence type="ECO:0000256" key="1">
    <source>
        <dbReference type="ARBA" id="ARBA00000553"/>
    </source>
</evidence>